<dbReference type="EMBL" id="GGEC01079104">
    <property type="protein sequence ID" value="MBX59588.1"/>
    <property type="molecule type" value="Transcribed_RNA"/>
</dbReference>
<protein>
    <submittedName>
        <fullName evidence="1">Uncharacterized protein</fullName>
    </submittedName>
</protein>
<name>A0A2P2PXX7_RHIMU</name>
<sequence>MQRKKLKSLKFTI</sequence>
<proteinExistence type="predicted"/>
<accession>A0A2P2PXX7</accession>
<reference evidence="1" key="1">
    <citation type="submission" date="2018-02" db="EMBL/GenBank/DDBJ databases">
        <title>Rhizophora mucronata_Transcriptome.</title>
        <authorList>
            <person name="Meera S.P."/>
            <person name="Sreeshan A."/>
            <person name="Augustine A."/>
        </authorList>
    </citation>
    <scope>NUCLEOTIDE SEQUENCE</scope>
    <source>
        <tissue evidence="1">Leaf</tissue>
    </source>
</reference>
<organism evidence="1">
    <name type="scientific">Rhizophora mucronata</name>
    <name type="common">Asiatic mangrove</name>
    <dbReference type="NCBI Taxonomy" id="61149"/>
    <lineage>
        <taxon>Eukaryota</taxon>
        <taxon>Viridiplantae</taxon>
        <taxon>Streptophyta</taxon>
        <taxon>Embryophyta</taxon>
        <taxon>Tracheophyta</taxon>
        <taxon>Spermatophyta</taxon>
        <taxon>Magnoliopsida</taxon>
        <taxon>eudicotyledons</taxon>
        <taxon>Gunneridae</taxon>
        <taxon>Pentapetalae</taxon>
        <taxon>rosids</taxon>
        <taxon>fabids</taxon>
        <taxon>Malpighiales</taxon>
        <taxon>Rhizophoraceae</taxon>
        <taxon>Rhizophora</taxon>
    </lineage>
</organism>
<evidence type="ECO:0000313" key="1">
    <source>
        <dbReference type="EMBL" id="MBX59588.1"/>
    </source>
</evidence>